<evidence type="ECO:0000259" key="3">
    <source>
        <dbReference type="Pfam" id="PF01408"/>
    </source>
</evidence>
<proteinExistence type="inferred from homology"/>
<feature type="domain" description="Gfo/Idh/MocA-like oxidoreductase N-terminal" evidence="3">
    <location>
        <begin position="6"/>
        <end position="123"/>
    </location>
</feature>
<dbReference type="Pfam" id="PF22725">
    <property type="entry name" value="GFO_IDH_MocA_C3"/>
    <property type="match status" value="1"/>
</dbReference>
<dbReference type="SUPFAM" id="SSF51735">
    <property type="entry name" value="NAD(P)-binding Rossmann-fold domains"/>
    <property type="match status" value="1"/>
</dbReference>
<dbReference type="PANTHER" id="PTHR22604:SF105">
    <property type="entry name" value="TRANS-1,2-DIHYDROBENZENE-1,2-DIOL DEHYDROGENASE"/>
    <property type="match status" value="1"/>
</dbReference>
<dbReference type="SUPFAM" id="SSF55347">
    <property type="entry name" value="Glyceraldehyde-3-phosphate dehydrogenase-like, C-terminal domain"/>
    <property type="match status" value="1"/>
</dbReference>
<dbReference type="InterPro" id="IPR050984">
    <property type="entry name" value="Gfo/Idh/MocA_domain"/>
</dbReference>
<dbReference type="InterPro" id="IPR036291">
    <property type="entry name" value="NAD(P)-bd_dom_sf"/>
</dbReference>
<evidence type="ECO:0000256" key="1">
    <source>
        <dbReference type="ARBA" id="ARBA00010928"/>
    </source>
</evidence>
<comment type="caution">
    <text evidence="5">The sequence shown here is derived from an EMBL/GenBank/DDBJ whole genome shotgun (WGS) entry which is preliminary data.</text>
</comment>
<dbReference type="PANTHER" id="PTHR22604">
    <property type="entry name" value="OXIDOREDUCTASES"/>
    <property type="match status" value="1"/>
</dbReference>
<protein>
    <submittedName>
        <fullName evidence="5">Gfo/Idh/MocA family oxidoreductase</fullName>
    </submittedName>
</protein>
<dbReference type="Pfam" id="PF01408">
    <property type="entry name" value="GFO_IDH_MocA"/>
    <property type="match status" value="1"/>
</dbReference>
<dbReference type="Gene3D" id="3.30.360.10">
    <property type="entry name" value="Dihydrodipicolinate Reductase, domain 2"/>
    <property type="match status" value="1"/>
</dbReference>
<dbReference type="EMBL" id="JASBRG010000007">
    <property type="protein sequence ID" value="MDI3322566.1"/>
    <property type="molecule type" value="Genomic_DNA"/>
</dbReference>
<dbReference type="InterPro" id="IPR000683">
    <property type="entry name" value="Gfo/Idh/MocA-like_OxRdtase_N"/>
</dbReference>
<dbReference type="RefSeq" id="WP_282336686.1">
    <property type="nucleotide sequence ID" value="NZ_JASBRG010000007.1"/>
</dbReference>
<evidence type="ECO:0000313" key="6">
    <source>
        <dbReference type="Proteomes" id="UP001226434"/>
    </source>
</evidence>
<sequence>MKKKYKWGILGAGRIAEKFATAIEFTEGAELYAIASRDKRKGQDFAVRHGVSVIYNDYESLAADANVDVVYVATPHAFHCEHSILCLQNNKAVVCEKPMALNYSQAVKMTGAAREYNVFFMEGMWSRFMPSIHKALELIKQDVIGDVQYVRADFGFNAPADENNRLYNLKLGGGSLLDVGVYPLFLATLLFGEPTSIHSASKLTKTGADEYCNAVLKYNGDRSASIFSSITMNSEKHAEIIGIKGKIILQSPWYKATDMLVLLNDGDKQSFSMPHGSNGFEHEIRHVMDCLEKGYKESPLMPLNFTLTMSRTMDIILHQMGVIYEVEN</sequence>
<evidence type="ECO:0000259" key="4">
    <source>
        <dbReference type="Pfam" id="PF22725"/>
    </source>
</evidence>
<keyword evidence="2" id="KW-0560">Oxidoreductase</keyword>
<dbReference type="Proteomes" id="UP001226434">
    <property type="component" value="Unassembled WGS sequence"/>
</dbReference>
<dbReference type="Gene3D" id="3.40.50.720">
    <property type="entry name" value="NAD(P)-binding Rossmann-like Domain"/>
    <property type="match status" value="1"/>
</dbReference>
<evidence type="ECO:0000313" key="5">
    <source>
        <dbReference type="EMBL" id="MDI3322566.1"/>
    </source>
</evidence>
<reference evidence="5 6" key="1">
    <citation type="submission" date="2023-05" db="EMBL/GenBank/DDBJ databases">
        <title>Genome sequence of Pinibacter sp. MAH-24.</title>
        <authorList>
            <person name="Huq M.A."/>
        </authorList>
    </citation>
    <scope>NUCLEOTIDE SEQUENCE [LARGE SCALE GENOMIC DNA]</scope>
    <source>
        <strain evidence="5 6">MAH-24</strain>
    </source>
</reference>
<keyword evidence="6" id="KW-1185">Reference proteome</keyword>
<gene>
    <name evidence="5" type="ORF">QJ048_22445</name>
</gene>
<comment type="similarity">
    <text evidence="1">Belongs to the Gfo/Idh/MocA family.</text>
</comment>
<feature type="domain" description="GFO/IDH/MocA-like oxidoreductase" evidence="4">
    <location>
        <begin position="133"/>
        <end position="247"/>
    </location>
</feature>
<evidence type="ECO:0000256" key="2">
    <source>
        <dbReference type="ARBA" id="ARBA00023002"/>
    </source>
</evidence>
<name>A0ABT6RJG6_9BACT</name>
<organism evidence="5 6">
    <name type="scientific">Pinibacter soli</name>
    <dbReference type="NCBI Taxonomy" id="3044211"/>
    <lineage>
        <taxon>Bacteria</taxon>
        <taxon>Pseudomonadati</taxon>
        <taxon>Bacteroidota</taxon>
        <taxon>Chitinophagia</taxon>
        <taxon>Chitinophagales</taxon>
        <taxon>Chitinophagaceae</taxon>
        <taxon>Pinibacter</taxon>
    </lineage>
</organism>
<accession>A0ABT6RJG6</accession>
<dbReference type="InterPro" id="IPR055170">
    <property type="entry name" value="GFO_IDH_MocA-like_dom"/>
</dbReference>